<name>A0A811PKD0_9POAL</name>
<gene>
    <name evidence="2" type="ORF">NCGR_LOCUS29289</name>
</gene>
<feature type="region of interest" description="Disordered" evidence="1">
    <location>
        <begin position="1"/>
        <end position="72"/>
    </location>
</feature>
<evidence type="ECO:0000313" key="2">
    <source>
        <dbReference type="EMBL" id="CAD6244683.1"/>
    </source>
</evidence>
<comment type="caution">
    <text evidence="2">The sequence shown here is derived from an EMBL/GenBank/DDBJ whole genome shotgun (WGS) entry which is preliminary data.</text>
</comment>
<evidence type="ECO:0000256" key="1">
    <source>
        <dbReference type="SAM" id="MobiDB-lite"/>
    </source>
</evidence>
<sequence>MKGATKGATDVLNFPGGGGATAGGTMTSSGSSSSTSAPVATGGGASRGGPGISGGASCSERTRLRGSGSGGFQMVNAKRRNLGAQDQVACRLRRLLEPRESGDLIPDGVGWVGRKGGCVSGRTAGSAPATD</sequence>
<feature type="compositionally biased region" description="Gly residues" evidence="1">
    <location>
        <begin position="41"/>
        <end position="54"/>
    </location>
</feature>
<dbReference type="EMBL" id="CAJGYO010000007">
    <property type="protein sequence ID" value="CAD6244683.1"/>
    <property type="molecule type" value="Genomic_DNA"/>
</dbReference>
<proteinExistence type="predicted"/>
<protein>
    <submittedName>
        <fullName evidence="2">Uncharacterized protein</fullName>
    </submittedName>
</protein>
<organism evidence="2 3">
    <name type="scientific">Miscanthus lutarioriparius</name>
    <dbReference type="NCBI Taxonomy" id="422564"/>
    <lineage>
        <taxon>Eukaryota</taxon>
        <taxon>Viridiplantae</taxon>
        <taxon>Streptophyta</taxon>
        <taxon>Embryophyta</taxon>
        <taxon>Tracheophyta</taxon>
        <taxon>Spermatophyta</taxon>
        <taxon>Magnoliopsida</taxon>
        <taxon>Liliopsida</taxon>
        <taxon>Poales</taxon>
        <taxon>Poaceae</taxon>
        <taxon>PACMAD clade</taxon>
        <taxon>Panicoideae</taxon>
        <taxon>Andropogonodae</taxon>
        <taxon>Andropogoneae</taxon>
        <taxon>Saccharinae</taxon>
        <taxon>Miscanthus</taxon>
    </lineage>
</organism>
<reference evidence="2" key="1">
    <citation type="submission" date="2020-10" db="EMBL/GenBank/DDBJ databases">
        <authorList>
            <person name="Han B."/>
            <person name="Lu T."/>
            <person name="Zhao Q."/>
            <person name="Huang X."/>
            <person name="Zhao Y."/>
        </authorList>
    </citation>
    <scope>NUCLEOTIDE SEQUENCE</scope>
</reference>
<accession>A0A811PKD0</accession>
<feature type="compositionally biased region" description="Low complexity" evidence="1">
    <location>
        <begin position="23"/>
        <end position="40"/>
    </location>
</feature>
<evidence type="ECO:0000313" key="3">
    <source>
        <dbReference type="Proteomes" id="UP000604825"/>
    </source>
</evidence>
<dbReference type="Proteomes" id="UP000604825">
    <property type="component" value="Unassembled WGS sequence"/>
</dbReference>
<keyword evidence="3" id="KW-1185">Reference proteome</keyword>
<dbReference type="AlphaFoldDB" id="A0A811PKD0"/>